<sequence>MGELGEVPNQLQSFRVQDAKCYCCNHSHIHPHSGESLPCDRQLVYETFKKWWSAGAEEGSEQHLERFNTLVRQRVAPKVARGLGIALPFHYVVYMAVFCMVPWLSDFIALWAETRDHRAAVSMWSLRHFIAWGIVGVALLFALRMCVWLWKLGSRIEKRLDSRWCAVFIVAPLSFFGVCALWLPIGISLAATPEDNPLPVFLFIAAIAITALVWRAPKWQEPLPSKQPSPHVFQRKEDNATFSI</sequence>
<accession>A0A812SPU0</accession>
<keyword evidence="1" id="KW-0472">Membrane</keyword>
<name>A0A812SPU0_SYMPI</name>
<feature type="transmembrane region" description="Helical" evidence="1">
    <location>
        <begin position="197"/>
        <end position="216"/>
    </location>
</feature>
<feature type="transmembrane region" description="Helical" evidence="1">
    <location>
        <begin position="82"/>
        <end position="104"/>
    </location>
</feature>
<dbReference type="AlphaFoldDB" id="A0A812SPU0"/>
<organism evidence="2 3">
    <name type="scientific">Symbiodinium pilosum</name>
    <name type="common">Dinoflagellate</name>
    <dbReference type="NCBI Taxonomy" id="2952"/>
    <lineage>
        <taxon>Eukaryota</taxon>
        <taxon>Sar</taxon>
        <taxon>Alveolata</taxon>
        <taxon>Dinophyceae</taxon>
        <taxon>Suessiales</taxon>
        <taxon>Symbiodiniaceae</taxon>
        <taxon>Symbiodinium</taxon>
    </lineage>
</organism>
<dbReference type="OrthoDB" id="421740at2759"/>
<feature type="transmembrane region" description="Helical" evidence="1">
    <location>
        <begin position="164"/>
        <end position="185"/>
    </location>
</feature>
<evidence type="ECO:0000256" key="1">
    <source>
        <dbReference type="SAM" id="Phobius"/>
    </source>
</evidence>
<feature type="transmembrane region" description="Helical" evidence="1">
    <location>
        <begin position="124"/>
        <end position="143"/>
    </location>
</feature>
<reference evidence="2" key="1">
    <citation type="submission" date="2021-02" db="EMBL/GenBank/DDBJ databases">
        <authorList>
            <person name="Dougan E. K."/>
            <person name="Rhodes N."/>
            <person name="Thang M."/>
            <person name="Chan C."/>
        </authorList>
    </citation>
    <scope>NUCLEOTIDE SEQUENCE</scope>
</reference>
<evidence type="ECO:0000313" key="2">
    <source>
        <dbReference type="EMBL" id="CAE7496564.1"/>
    </source>
</evidence>
<evidence type="ECO:0000313" key="3">
    <source>
        <dbReference type="Proteomes" id="UP000649617"/>
    </source>
</evidence>
<dbReference type="EMBL" id="CAJNIZ010026969">
    <property type="protein sequence ID" value="CAE7496564.1"/>
    <property type="molecule type" value="Genomic_DNA"/>
</dbReference>
<keyword evidence="1" id="KW-0812">Transmembrane</keyword>
<comment type="caution">
    <text evidence="2">The sequence shown here is derived from an EMBL/GenBank/DDBJ whole genome shotgun (WGS) entry which is preliminary data.</text>
</comment>
<protein>
    <submittedName>
        <fullName evidence="2">Uncharacterized protein</fullName>
    </submittedName>
</protein>
<keyword evidence="3" id="KW-1185">Reference proteome</keyword>
<dbReference type="Proteomes" id="UP000649617">
    <property type="component" value="Unassembled WGS sequence"/>
</dbReference>
<gene>
    <name evidence="2" type="ORF">SPIL2461_LOCUS12815</name>
</gene>
<proteinExistence type="predicted"/>
<keyword evidence="1" id="KW-1133">Transmembrane helix</keyword>